<dbReference type="InterPro" id="IPR029052">
    <property type="entry name" value="Metallo-depent_PP-like"/>
</dbReference>
<dbReference type="Proteomes" id="UP000789759">
    <property type="component" value="Unassembled WGS sequence"/>
</dbReference>
<dbReference type="Gene3D" id="3.60.21.10">
    <property type="match status" value="1"/>
</dbReference>
<dbReference type="OrthoDB" id="10482719at2759"/>
<dbReference type="EMBL" id="CAJVQA010009163">
    <property type="protein sequence ID" value="CAG8681782.1"/>
    <property type="molecule type" value="Genomic_DNA"/>
</dbReference>
<name>A0A9N9ENQ2_9GLOM</name>
<keyword evidence="1" id="KW-1133">Transmembrane helix</keyword>
<comment type="caution">
    <text evidence="2">The sequence shown here is derived from an EMBL/GenBank/DDBJ whole genome shotgun (WGS) entry which is preliminary data.</text>
</comment>
<evidence type="ECO:0000313" key="2">
    <source>
        <dbReference type="EMBL" id="CAG8681782.1"/>
    </source>
</evidence>
<keyword evidence="1" id="KW-0812">Transmembrane</keyword>
<feature type="transmembrane region" description="Helical" evidence="1">
    <location>
        <begin position="12"/>
        <end position="29"/>
    </location>
</feature>
<evidence type="ECO:0000256" key="1">
    <source>
        <dbReference type="SAM" id="Phobius"/>
    </source>
</evidence>
<keyword evidence="1" id="KW-0472">Membrane</keyword>
<protein>
    <submittedName>
        <fullName evidence="2">9392_t:CDS:1</fullName>
    </submittedName>
</protein>
<dbReference type="AlphaFoldDB" id="A0A9N9ENQ2"/>
<organism evidence="2 3">
    <name type="scientific">Cetraspora pellucida</name>
    <dbReference type="NCBI Taxonomy" id="1433469"/>
    <lineage>
        <taxon>Eukaryota</taxon>
        <taxon>Fungi</taxon>
        <taxon>Fungi incertae sedis</taxon>
        <taxon>Mucoromycota</taxon>
        <taxon>Glomeromycotina</taxon>
        <taxon>Glomeromycetes</taxon>
        <taxon>Diversisporales</taxon>
        <taxon>Gigasporaceae</taxon>
        <taxon>Cetraspora</taxon>
    </lineage>
</organism>
<proteinExistence type="predicted"/>
<evidence type="ECO:0000313" key="3">
    <source>
        <dbReference type="Proteomes" id="UP000789759"/>
    </source>
</evidence>
<accession>A0A9N9ENQ2</accession>
<sequence length="97" mass="10908">MSLVIFTQNEVPFTFSILYSIMHFVLKYTKGSNLYQRPSGSVSDPFPTPFEENYKGDIKFLVIGDWGQKGPGTGQTPVADAMKTWADKNHTTFVLNL</sequence>
<reference evidence="2" key="1">
    <citation type="submission" date="2021-06" db="EMBL/GenBank/DDBJ databases">
        <authorList>
            <person name="Kallberg Y."/>
            <person name="Tangrot J."/>
            <person name="Rosling A."/>
        </authorList>
    </citation>
    <scope>NUCLEOTIDE SEQUENCE</scope>
    <source>
        <strain evidence="2">FL966</strain>
    </source>
</reference>
<keyword evidence="3" id="KW-1185">Reference proteome</keyword>
<gene>
    <name evidence="2" type="ORF">CPELLU_LOCUS10831</name>
</gene>